<proteinExistence type="predicted"/>
<dbReference type="OrthoDB" id="663842at2"/>
<organism evidence="1 2">
    <name type="scientific">Pedobacter frigiditerrae</name>
    <dbReference type="NCBI Taxonomy" id="2530452"/>
    <lineage>
        <taxon>Bacteria</taxon>
        <taxon>Pseudomonadati</taxon>
        <taxon>Bacteroidota</taxon>
        <taxon>Sphingobacteriia</taxon>
        <taxon>Sphingobacteriales</taxon>
        <taxon>Sphingobacteriaceae</taxon>
        <taxon>Pedobacter</taxon>
    </lineage>
</organism>
<evidence type="ECO:0000313" key="1">
    <source>
        <dbReference type="EMBL" id="TCC89170.1"/>
    </source>
</evidence>
<sequence>MKLLLVALLTITTSRMNLEEIEIVTLRKLYYEAAESKAAAVKLTSTLSKVNDQSKALLICYKGAAQMMEAKYAFSPITKFSKFSKGKSAIEKAIVKDPKQIEIRFIRFSIQTNLPFFLGYNESIKTDKEMLINSINKIDDENLKQNVVNYLLTSKYCTSDEIKRIRNWQKT</sequence>
<keyword evidence="2" id="KW-1185">Reference proteome</keyword>
<dbReference type="Gene3D" id="3.10.620.30">
    <property type="match status" value="1"/>
</dbReference>
<dbReference type="RefSeq" id="WP_131554157.1">
    <property type="nucleotide sequence ID" value="NZ_SJSK01000004.1"/>
</dbReference>
<dbReference type="AlphaFoldDB" id="A0A4R0MQN5"/>
<protein>
    <submittedName>
        <fullName evidence="1">Uncharacterized protein</fullName>
    </submittedName>
</protein>
<name>A0A4R0MQN5_9SPHI</name>
<reference evidence="1 2" key="1">
    <citation type="submission" date="2019-02" db="EMBL/GenBank/DDBJ databases">
        <title>Pedobacter sp. RP-1-13 sp. nov., isolated from Arctic soil.</title>
        <authorList>
            <person name="Dahal R.H."/>
        </authorList>
    </citation>
    <scope>NUCLEOTIDE SEQUENCE [LARGE SCALE GENOMIC DNA]</scope>
    <source>
        <strain evidence="1 2">RP-1-13</strain>
    </source>
</reference>
<accession>A0A4R0MQN5</accession>
<gene>
    <name evidence="1" type="ORF">EZ428_15830</name>
</gene>
<dbReference type="Proteomes" id="UP000292884">
    <property type="component" value="Unassembled WGS sequence"/>
</dbReference>
<dbReference type="EMBL" id="SJSK01000004">
    <property type="protein sequence ID" value="TCC89170.1"/>
    <property type="molecule type" value="Genomic_DNA"/>
</dbReference>
<dbReference type="Gene3D" id="2.60.40.2250">
    <property type="match status" value="1"/>
</dbReference>
<comment type="caution">
    <text evidence="1">The sequence shown here is derived from an EMBL/GenBank/DDBJ whole genome shotgun (WGS) entry which is preliminary data.</text>
</comment>
<evidence type="ECO:0000313" key="2">
    <source>
        <dbReference type="Proteomes" id="UP000292884"/>
    </source>
</evidence>